<keyword evidence="5" id="KW-1003">Cell membrane</keyword>
<dbReference type="PANTHER" id="PTHR22773">
    <property type="entry name" value="NADH DEHYDROGENASE"/>
    <property type="match status" value="1"/>
</dbReference>
<keyword evidence="5" id="KW-0874">Quinone</keyword>
<dbReference type="EMBL" id="BHXQ01000001">
    <property type="protein sequence ID" value="GCC50525.1"/>
    <property type="molecule type" value="Genomic_DNA"/>
</dbReference>
<feature type="transmembrane region" description="Helical" evidence="5">
    <location>
        <begin position="243"/>
        <end position="265"/>
    </location>
</feature>
<organism evidence="8 9">
    <name type="scientific">Chryseotalea sanaruensis</name>
    <dbReference type="NCBI Taxonomy" id="2482724"/>
    <lineage>
        <taxon>Bacteria</taxon>
        <taxon>Pseudomonadati</taxon>
        <taxon>Bacteroidota</taxon>
        <taxon>Cytophagia</taxon>
        <taxon>Cytophagales</taxon>
        <taxon>Chryseotaleaceae</taxon>
        <taxon>Chryseotalea</taxon>
    </lineage>
</organism>
<dbReference type="Proteomes" id="UP000288227">
    <property type="component" value="Unassembled WGS sequence"/>
</dbReference>
<comment type="similarity">
    <text evidence="5">Belongs to the complex I subunit 2 family.</text>
</comment>
<feature type="transmembrane region" description="Helical" evidence="5">
    <location>
        <begin position="205"/>
        <end position="222"/>
    </location>
</feature>
<keyword evidence="5" id="KW-0813">Transport</keyword>
<feature type="domain" description="NADH:quinone oxidoreductase/Mrp antiporter transmembrane" evidence="7">
    <location>
        <begin position="129"/>
        <end position="415"/>
    </location>
</feature>
<feature type="transmembrane region" description="Helical" evidence="5">
    <location>
        <begin position="15"/>
        <end position="35"/>
    </location>
</feature>
<feature type="transmembrane region" description="Helical" evidence="5">
    <location>
        <begin position="456"/>
        <end position="475"/>
    </location>
</feature>
<comment type="catalytic activity">
    <reaction evidence="5">
        <text>a quinone + NADH + 5 H(+)(in) = a quinol + NAD(+) + 4 H(+)(out)</text>
        <dbReference type="Rhea" id="RHEA:57888"/>
        <dbReference type="ChEBI" id="CHEBI:15378"/>
        <dbReference type="ChEBI" id="CHEBI:24646"/>
        <dbReference type="ChEBI" id="CHEBI:57540"/>
        <dbReference type="ChEBI" id="CHEBI:57945"/>
        <dbReference type="ChEBI" id="CHEBI:132124"/>
    </reaction>
</comment>
<evidence type="ECO:0000256" key="6">
    <source>
        <dbReference type="RuleBase" id="RU000320"/>
    </source>
</evidence>
<dbReference type="InterPro" id="IPR001750">
    <property type="entry name" value="ND/Mrp_TM"/>
</dbReference>
<feature type="transmembrane region" description="Helical" evidence="5">
    <location>
        <begin position="373"/>
        <end position="401"/>
    </location>
</feature>
<feature type="transmembrane region" description="Helical" evidence="5">
    <location>
        <begin position="413"/>
        <end position="435"/>
    </location>
</feature>
<protein>
    <recommendedName>
        <fullName evidence="5">NADH-quinone oxidoreductase subunit N</fullName>
        <ecNumber evidence="5">7.1.1.-</ecNumber>
    </recommendedName>
    <alternativeName>
        <fullName evidence="5">NADH dehydrogenase I subunit N</fullName>
    </alternativeName>
    <alternativeName>
        <fullName evidence="5">NDH-1 subunit N</fullName>
    </alternativeName>
</protein>
<dbReference type="Pfam" id="PF00361">
    <property type="entry name" value="Proton_antipo_M"/>
    <property type="match status" value="1"/>
</dbReference>
<gene>
    <name evidence="5" type="primary">nuoN</name>
    <name evidence="8" type="ORF">SanaruYs_07400</name>
</gene>
<feature type="transmembrane region" description="Helical" evidence="5">
    <location>
        <begin position="329"/>
        <end position="352"/>
    </location>
</feature>
<dbReference type="GO" id="GO:0048038">
    <property type="term" value="F:quinone binding"/>
    <property type="evidence" value="ECO:0007669"/>
    <property type="project" value="UniProtKB-KW"/>
</dbReference>
<keyword evidence="4 5" id="KW-0472">Membrane</keyword>
<feature type="transmembrane region" description="Helical" evidence="5">
    <location>
        <begin position="277"/>
        <end position="298"/>
    </location>
</feature>
<dbReference type="OrthoDB" id="9811718at2"/>
<dbReference type="GO" id="GO:0042773">
    <property type="term" value="P:ATP synthesis coupled electron transport"/>
    <property type="evidence" value="ECO:0007669"/>
    <property type="project" value="InterPro"/>
</dbReference>
<dbReference type="PRINTS" id="PR01437">
    <property type="entry name" value="NUOXDRDTASE4"/>
</dbReference>
<dbReference type="RefSeq" id="WP_127121151.1">
    <property type="nucleotide sequence ID" value="NZ_BHXQ01000001.1"/>
</dbReference>
<feature type="transmembrane region" description="Helical" evidence="5">
    <location>
        <begin position="47"/>
        <end position="65"/>
    </location>
</feature>
<feature type="transmembrane region" description="Helical" evidence="5">
    <location>
        <begin position="166"/>
        <end position="185"/>
    </location>
</feature>
<evidence type="ECO:0000256" key="2">
    <source>
        <dbReference type="ARBA" id="ARBA00022692"/>
    </source>
</evidence>
<dbReference type="GO" id="GO:0008137">
    <property type="term" value="F:NADH dehydrogenase (ubiquinone) activity"/>
    <property type="evidence" value="ECO:0007669"/>
    <property type="project" value="InterPro"/>
</dbReference>
<reference evidence="8 9" key="1">
    <citation type="submission" date="2018-11" db="EMBL/GenBank/DDBJ databases">
        <title>Chryseotalea sanarue gen. nov., sp., nov., a member of the family Cytophagaceae, isolated from a brackish lake in Hamamatsu Japan.</title>
        <authorList>
            <person name="Maejima Y."/>
            <person name="Iino T."/>
            <person name="Muraguchi Y."/>
            <person name="Fukuda K."/>
            <person name="Ohkuma M."/>
            <person name="Moriuchi R."/>
            <person name="Dohra H."/>
            <person name="Kimbara K."/>
            <person name="Shintani M."/>
        </authorList>
    </citation>
    <scope>NUCLEOTIDE SEQUENCE [LARGE SCALE GENOMIC DNA]</scope>
    <source>
        <strain evidence="8 9">Ys</strain>
    </source>
</reference>
<dbReference type="HAMAP" id="MF_00445">
    <property type="entry name" value="NDH1_NuoN_1"/>
    <property type="match status" value="1"/>
</dbReference>
<dbReference type="GO" id="GO:0012505">
    <property type="term" value="C:endomembrane system"/>
    <property type="evidence" value="ECO:0007669"/>
    <property type="project" value="UniProtKB-SubCell"/>
</dbReference>
<proteinExistence type="inferred from homology"/>
<keyword evidence="5" id="KW-1278">Translocase</keyword>
<feature type="transmembrane region" description="Helical" evidence="5">
    <location>
        <begin position="110"/>
        <end position="127"/>
    </location>
</feature>
<dbReference type="InterPro" id="IPR010096">
    <property type="entry name" value="NADH-Q_OxRdtase_suN/2"/>
</dbReference>
<evidence type="ECO:0000313" key="8">
    <source>
        <dbReference type="EMBL" id="GCC50525.1"/>
    </source>
</evidence>
<accession>A0A401U6L0</accession>
<sequence>MQGIAEKLEWIQLSLGYFLPELLLCVSVIFLLLASLFSKAKERATDAFALTFFIGAFVLSLLQYSEVSSTIPLFSGMLQLNNFSTHLKILIDLAAILTVLLSYSQKERKGEYYALIATATLGAHLLVMSSNLVMAFLALELISLPSYALAAFGFQKKSMEAALKYFLFGSVASAIMLYGMSMLYGQTLTLDFASSTFRQAIFDNQNYFLVISVCFVLVGFLFKMSSAPVHPWAPDVYEASTTPVVAFFSVVPKLAGLGILIHFIQALNLGGYSSIRWYVIISLIAILTLIIGNFAALLQKNPKRMMAYSSIAQSGFLLIGAITLNEQGIAVMLYYATAFLLANYLVFWYIAYFEEQTVVEIADYAGVGKTQPFASIMLLIGLISLTGLPPTAGFMAKLFIFSSLWTAYEDSQAIIYMMLFVVGLLNTVVSLFFYLKIPYQAFLKAESRTLTIKKSILVNLFGIIVVIMLLVLFFMPSSLMGWLNRINFAL</sequence>
<evidence type="ECO:0000256" key="1">
    <source>
        <dbReference type="ARBA" id="ARBA00004127"/>
    </source>
</evidence>
<feature type="transmembrane region" description="Helical" evidence="5">
    <location>
        <begin position="305"/>
        <end position="323"/>
    </location>
</feature>
<dbReference type="GO" id="GO:0005886">
    <property type="term" value="C:plasma membrane"/>
    <property type="evidence" value="ECO:0007669"/>
    <property type="project" value="UniProtKB-SubCell"/>
</dbReference>
<dbReference type="AlphaFoldDB" id="A0A401U6L0"/>
<dbReference type="GO" id="GO:0050136">
    <property type="term" value="F:NADH dehydrogenase (quinone) (non-electrogenic) activity"/>
    <property type="evidence" value="ECO:0007669"/>
    <property type="project" value="UniProtKB-UniRule"/>
</dbReference>
<evidence type="ECO:0000256" key="4">
    <source>
        <dbReference type="ARBA" id="ARBA00023136"/>
    </source>
</evidence>
<evidence type="ECO:0000256" key="5">
    <source>
        <dbReference type="HAMAP-Rule" id="MF_00445"/>
    </source>
</evidence>
<dbReference type="EC" id="7.1.1.-" evidence="5"/>
<comment type="subunit">
    <text evidence="5">NDH-1 is composed of 14 different subunits. Subunits NuoA, H, J, K, L, M, N constitute the membrane sector of the complex.</text>
</comment>
<evidence type="ECO:0000259" key="7">
    <source>
        <dbReference type="Pfam" id="PF00361"/>
    </source>
</evidence>
<name>A0A401U6L0_9BACT</name>
<comment type="caution">
    <text evidence="8">The sequence shown here is derived from an EMBL/GenBank/DDBJ whole genome shotgun (WGS) entry which is preliminary data.</text>
</comment>
<comment type="function">
    <text evidence="5">NDH-1 shuttles electrons from NADH, via FMN and iron-sulfur (Fe-S) centers, to quinones in the respiratory chain. The immediate electron acceptor for the enzyme in this species is believed to be a menaquinone. Couples the redox reaction to proton translocation (for every two electrons transferred, four hydrogen ions are translocated across the cytoplasmic membrane), and thus conserves the redox energy in a proton gradient.</text>
</comment>
<feature type="transmembrane region" description="Helical" evidence="5">
    <location>
        <begin position="133"/>
        <end position="154"/>
    </location>
</feature>
<keyword evidence="2 5" id="KW-0812">Transmembrane</keyword>
<comment type="subcellular location">
    <subcellularLocation>
        <location evidence="5">Cell membrane</location>
        <topology evidence="5">Multi-pass membrane protein</topology>
    </subcellularLocation>
    <subcellularLocation>
        <location evidence="1">Endomembrane system</location>
        <topology evidence="1">Multi-pass membrane protein</topology>
    </subcellularLocation>
    <subcellularLocation>
        <location evidence="6">Membrane</location>
        <topology evidence="6">Multi-pass membrane protein</topology>
    </subcellularLocation>
</comment>
<evidence type="ECO:0000256" key="3">
    <source>
        <dbReference type="ARBA" id="ARBA00022989"/>
    </source>
</evidence>
<feature type="transmembrane region" description="Helical" evidence="5">
    <location>
        <begin position="85"/>
        <end position="103"/>
    </location>
</feature>
<evidence type="ECO:0000313" key="9">
    <source>
        <dbReference type="Proteomes" id="UP000288227"/>
    </source>
</evidence>
<keyword evidence="5" id="KW-0520">NAD</keyword>
<dbReference type="InterPro" id="IPR003918">
    <property type="entry name" value="NADH_UbQ_OxRdtase"/>
</dbReference>
<keyword evidence="9" id="KW-1185">Reference proteome</keyword>
<keyword evidence="3 5" id="KW-1133">Transmembrane helix</keyword>